<dbReference type="Pfam" id="PF06178">
    <property type="entry name" value="KdgM"/>
    <property type="match status" value="1"/>
</dbReference>
<gene>
    <name evidence="3" type="ORF">HNQ50_001961</name>
</gene>
<dbReference type="InterPro" id="IPR053713">
    <property type="entry name" value="Bact_OM_Channel_sf"/>
</dbReference>
<sequence>MQANHKKLVLAATLLTVTAAAHAFDVDVRGEYRTGSEAWRSRIKVGNQWQNNFGASLEAGMFNGKGSLNEFKSDYNEIEAWYLYKTGPDLTVIPGGFLTWSSAGSAIKPYVRVNWSFAPTWRADVRARYDHNNYDVGTNWHMPADQTYYGRNDQWQFDFWLTKWIGDKTAIEYNYAWNRKDDNQFVYNNGRNWQYLNNLKVSYAVQPNLIPYAEVGYLGKVASLANDDNEWRLRIGSVLRF</sequence>
<reference evidence="3 4" key="1">
    <citation type="submission" date="2020-08" db="EMBL/GenBank/DDBJ databases">
        <title>Genomic Encyclopedia of Type Strains, Phase IV (KMG-IV): sequencing the most valuable type-strain genomes for metagenomic binning, comparative biology and taxonomic classification.</title>
        <authorList>
            <person name="Goeker M."/>
        </authorList>
    </citation>
    <scope>NUCLEOTIDE SEQUENCE [LARGE SCALE GENOMIC DNA]</scope>
    <source>
        <strain evidence="3 4">DSM 18233</strain>
    </source>
</reference>
<dbReference type="EMBL" id="JACHHN010000003">
    <property type="protein sequence ID" value="MBB5191238.1"/>
    <property type="molecule type" value="Genomic_DNA"/>
</dbReference>
<evidence type="ECO:0000256" key="2">
    <source>
        <dbReference type="SAM" id="SignalP"/>
    </source>
</evidence>
<proteinExistence type="predicted"/>
<dbReference type="GO" id="GO:0009279">
    <property type="term" value="C:cell outer membrane"/>
    <property type="evidence" value="ECO:0007669"/>
    <property type="project" value="TreeGrafter"/>
</dbReference>
<dbReference type="RefSeq" id="WP_184099938.1">
    <property type="nucleotide sequence ID" value="NZ_JACHHN010000003.1"/>
</dbReference>
<dbReference type="AlphaFoldDB" id="A0A840RFE7"/>
<protein>
    <recommendedName>
        <fullName evidence="5">N-acetylneuraminic acid outer membrane channel protein NanC</fullName>
    </recommendedName>
</protein>
<evidence type="ECO:0008006" key="5">
    <source>
        <dbReference type="Google" id="ProtNLM"/>
    </source>
</evidence>
<dbReference type="Proteomes" id="UP000543030">
    <property type="component" value="Unassembled WGS sequence"/>
</dbReference>
<dbReference type="PANTHER" id="PTHR38105:SF5">
    <property type="entry name" value="OUTER MEMBRANE PROTEIN"/>
    <property type="match status" value="1"/>
</dbReference>
<dbReference type="PANTHER" id="PTHR38105">
    <property type="entry name" value="OUTER MEMBRANE PROTEIN-RELATED-RELATED"/>
    <property type="match status" value="1"/>
</dbReference>
<evidence type="ECO:0000313" key="4">
    <source>
        <dbReference type="Proteomes" id="UP000543030"/>
    </source>
</evidence>
<comment type="caution">
    <text evidence="3">The sequence shown here is derived from an EMBL/GenBank/DDBJ whole genome shotgun (WGS) entry which is preliminary data.</text>
</comment>
<feature type="chain" id="PRO_5032778234" description="N-acetylneuraminic acid outer membrane channel protein NanC" evidence="2">
    <location>
        <begin position="24"/>
        <end position="241"/>
    </location>
</feature>
<dbReference type="InterPro" id="IPR009331">
    <property type="entry name" value="Oligogalacturonate-sp_porin"/>
</dbReference>
<dbReference type="GO" id="GO:0015772">
    <property type="term" value="P:oligosaccharide transport"/>
    <property type="evidence" value="ECO:0007669"/>
    <property type="project" value="TreeGrafter"/>
</dbReference>
<feature type="signal peptide" evidence="2">
    <location>
        <begin position="1"/>
        <end position="23"/>
    </location>
</feature>
<evidence type="ECO:0000256" key="1">
    <source>
        <dbReference type="ARBA" id="ARBA00022729"/>
    </source>
</evidence>
<keyword evidence="4" id="KW-1185">Reference proteome</keyword>
<evidence type="ECO:0000313" key="3">
    <source>
        <dbReference type="EMBL" id="MBB5191238.1"/>
    </source>
</evidence>
<dbReference type="GO" id="GO:0015288">
    <property type="term" value="F:porin activity"/>
    <property type="evidence" value="ECO:0007669"/>
    <property type="project" value="TreeGrafter"/>
</dbReference>
<organism evidence="3 4">
    <name type="scientific">Silvimonas terrae</name>
    <dbReference type="NCBI Taxonomy" id="300266"/>
    <lineage>
        <taxon>Bacteria</taxon>
        <taxon>Pseudomonadati</taxon>
        <taxon>Pseudomonadota</taxon>
        <taxon>Betaproteobacteria</taxon>
        <taxon>Neisseriales</taxon>
        <taxon>Chitinibacteraceae</taxon>
        <taxon>Silvimonas</taxon>
    </lineage>
</organism>
<keyword evidence="1 2" id="KW-0732">Signal</keyword>
<dbReference type="Gene3D" id="2.40.160.40">
    <property type="entry name" value="monomeric porin ompg"/>
    <property type="match status" value="1"/>
</dbReference>
<name>A0A840RFE7_9NEIS</name>
<accession>A0A840RFE7</accession>